<dbReference type="Proteomes" id="UP000029525">
    <property type="component" value="Unassembled WGS sequence"/>
</dbReference>
<dbReference type="GO" id="GO:0016301">
    <property type="term" value="F:kinase activity"/>
    <property type="evidence" value="ECO:0007669"/>
    <property type="project" value="InterPro"/>
</dbReference>
<feature type="domain" description="AAA+ ATPase" evidence="1">
    <location>
        <begin position="287"/>
        <end position="448"/>
    </location>
</feature>
<organism evidence="2 3">
    <name type="scientific">Prevotella bivia DNF00320</name>
    <dbReference type="NCBI Taxonomy" id="1401068"/>
    <lineage>
        <taxon>Bacteria</taxon>
        <taxon>Pseudomonadati</taxon>
        <taxon>Bacteroidota</taxon>
        <taxon>Bacteroidia</taxon>
        <taxon>Bacteroidales</taxon>
        <taxon>Prevotellaceae</taxon>
        <taxon>Prevotella</taxon>
    </lineage>
</organism>
<dbReference type="Pfam" id="PF00485">
    <property type="entry name" value="PRK"/>
    <property type="match status" value="1"/>
</dbReference>
<dbReference type="SUPFAM" id="SSF55186">
    <property type="entry name" value="ThrRS/AlaRS common domain"/>
    <property type="match status" value="1"/>
</dbReference>
<dbReference type="RefSeq" id="WP_036865790.1">
    <property type="nucleotide sequence ID" value="NZ_JRNQ01000003.1"/>
</dbReference>
<dbReference type="SUPFAM" id="SSF52540">
    <property type="entry name" value="P-loop containing nucleoside triphosphate hydrolases"/>
    <property type="match status" value="1"/>
</dbReference>
<protein>
    <submittedName>
        <fullName evidence="2">ATPase AAA</fullName>
    </submittedName>
</protein>
<evidence type="ECO:0000259" key="1">
    <source>
        <dbReference type="SMART" id="SM00382"/>
    </source>
</evidence>
<dbReference type="InterPro" id="IPR003593">
    <property type="entry name" value="AAA+_ATPase"/>
</dbReference>
<name>A0A096AFG0_9BACT</name>
<dbReference type="AlphaFoldDB" id="A0A096AFG0"/>
<proteinExistence type="predicted"/>
<dbReference type="GO" id="GO:0005524">
    <property type="term" value="F:ATP binding"/>
    <property type="evidence" value="ECO:0007669"/>
    <property type="project" value="InterPro"/>
</dbReference>
<evidence type="ECO:0000313" key="3">
    <source>
        <dbReference type="Proteomes" id="UP000029525"/>
    </source>
</evidence>
<comment type="caution">
    <text evidence="2">The sequence shown here is derived from an EMBL/GenBank/DDBJ whole genome shotgun (WGS) entry which is preliminary data.</text>
</comment>
<dbReference type="EMBL" id="JRNQ01000003">
    <property type="protein sequence ID" value="KGF45833.1"/>
    <property type="molecule type" value="Genomic_DNA"/>
</dbReference>
<dbReference type="InterPro" id="IPR006083">
    <property type="entry name" value="PRK/URK"/>
</dbReference>
<reference evidence="2 3" key="1">
    <citation type="submission" date="2014-07" db="EMBL/GenBank/DDBJ databases">
        <authorList>
            <person name="McCorrison J."/>
            <person name="Sanka R."/>
            <person name="Torralba M."/>
            <person name="Gillis M."/>
            <person name="Haft D.H."/>
            <person name="Methe B."/>
            <person name="Sutton G."/>
            <person name="Nelson K.E."/>
        </authorList>
    </citation>
    <scope>NUCLEOTIDE SEQUENCE [LARGE SCALE GENOMIC DNA]</scope>
    <source>
        <strain evidence="2 3">DNF00320</strain>
    </source>
</reference>
<accession>A0A096AFG0</accession>
<dbReference type="Gene3D" id="3.30.980.10">
    <property type="entry name" value="Threonyl-trna Synthetase, Chain A, domain 2"/>
    <property type="match status" value="1"/>
</dbReference>
<dbReference type="PANTHER" id="PTHR10285">
    <property type="entry name" value="URIDINE KINASE"/>
    <property type="match status" value="1"/>
</dbReference>
<dbReference type="OrthoDB" id="9764644at2"/>
<dbReference type="SMART" id="SM00382">
    <property type="entry name" value="AAA"/>
    <property type="match status" value="1"/>
</dbReference>
<dbReference type="CDD" id="cd02028">
    <property type="entry name" value="UMPK_like"/>
    <property type="match status" value="1"/>
</dbReference>
<gene>
    <name evidence="2" type="ORF">HMPREF0647_00765</name>
</gene>
<dbReference type="Gene3D" id="3.40.50.300">
    <property type="entry name" value="P-loop containing nucleotide triphosphate hydrolases"/>
    <property type="match status" value="1"/>
</dbReference>
<dbReference type="InterPro" id="IPR018163">
    <property type="entry name" value="Thr/Ala-tRNA-synth_IIc_edit"/>
</dbReference>
<evidence type="ECO:0000313" key="2">
    <source>
        <dbReference type="EMBL" id="KGF45833.1"/>
    </source>
</evidence>
<sequence length="553" mass="63145">MGQTIRIRCKNNGKVLNAPIGSTLAEIYKQLDLGLQYGPVSARVNNKVEGLHYRVYHDKDIEYLDLYTSSGIRTYTRSLFMVLCKAVHDLYSGSEVVIDIPVSNGYYCNLRLGHEVTKADVDKIRERMQQIIDAHLPLQRFEATTEEAIEMFAKLGDEAKVKLLKNSSSLYTVYYVLDDYTDYYYGSMLTNTAQLTLFGLEQYYDGVLLRIPSVKDPSQLGELIKQDKMFEVFKEHHQWQNLLGISTVGDFNEAVSKGLATDLVNVSEALQEKKISQIADTIAANDKVRVVLIAGPSSSGKTTFCKRLSVQLLACGIKPIQISLDDYFVNRADTPKDEKGELDYESLYSLNIPLINEQFNALFRGEEVELPKYNFQTGVSEKSGKRLKMSEHNILIVEGIHALNPHLTQQIPAEKKFKIYASALTTILLDDHNYIPTTDNRLLRRIVRDYKYRGCSAKDTIHRWPSVRAGENKWIFPYQEEADVMFNTAMLFELAVIKQQAIEILEQVPENCEEYAEAYRLRKFLRYFSPLSNKNLPPTSLLREFLGGSSFKY</sequence>
<dbReference type="InterPro" id="IPR027417">
    <property type="entry name" value="P-loop_NTPase"/>
</dbReference>